<dbReference type="PANTHER" id="PTHR22605:SF1">
    <property type="entry name" value="RZ-TYPE DOMAIN-CONTAINING PROTEIN"/>
    <property type="match status" value="1"/>
</dbReference>
<gene>
    <name evidence="1" type="ORF">RFI_40308</name>
</gene>
<dbReference type="GO" id="GO:0004842">
    <property type="term" value="F:ubiquitin-protein transferase activity"/>
    <property type="evidence" value="ECO:0007669"/>
    <property type="project" value="InterPro"/>
</dbReference>
<keyword evidence="2" id="KW-1185">Reference proteome</keyword>
<name>X6L7E7_RETFI</name>
<dbReference type="OrthoDB" id="2400221at2759"/>
<reference evidence="1 2" key="1">
    <citation type="journal article" date="2013" name="Curr. Biol.">
        <title>The Genome of the Foraminiferan Reticulomyxa filosa.</title>
        <authorList>
            <person name="Glockner G."/>
            <person name="Hulsmann N."/>
            <person name="Schleicher M."/>
            <person name="Noegel A.A."/>
            <person name="Eichinger L."/>
            <person name="Gallinger C."/>
            <person name="Pawlowski J."/>
            <person name="Sierra R."/>
            <person name="Euteneuer U."/>
            <person name="Pillet L."/>
            <person name="Moustafa A."/>
            <person name="Platzer M."/>
            <person name="Groth M."/>
            <person name="Szafranski K."/>
            <person name="Schliwa M."/>
        </authorList>
    </citation>
    <scope>NUCLEOTIDE SEQUENCE [LARGE SCALE GENOMIC DNA]</scope>
</reference>
<dbReference type="InterPro" id="IPR031248">
    <property type="entry name" value="RNF213"/>
</dbReference>
<dbReference type="AlphaFoldDB" id="X6L7E7"/>
<dbReference type="PANTHER" id="PTHR22605">
    <property type="entry name" value="RZ-TYPE DOMAIN-CONTAINING PROTEIN"/>
    <property type="match status" value="1"/>
</dbReference>
<comment type="caution">
    <text evidence="1">The sequence shown here is derived from an EMBL/GenBank/DDBJ whole genome shotgun (WGS) entry which is preliminary data.</text>
</comment>
<organism evidence="1 2">
    <name type="scientific">Reticulomyxa filosa</name>
    <dbReference type="NCBI Taxonomy" id="46433"/>
    <lineage>
        <taxon>Eukaryota</taxon>
        <taxon>Sar</taxon>
        <taxon>Rhizaria</taxon>
        <taxon>Retaria</taxon>
        <taxon>Foraminifera</taxon>
        <taxon>Monothalamids</taxon>
        <taxon>Reticulomyxidae</taxon>
        <taxon>Reticulomyxa</taxon>
    </lineage>
</organism>
<dbReference type="GO" id="GO:0016887">
    <property type="term" value="F:ATP hydrolysis activity"/>
    <property type="evidence" value="ECO:0007669"/>
    <property type="project" value="InterPro"/>
</dbReference>
<accession>X6L7E7</accession>
<dbReference type="Proteomes" id="UP000023152">
    <property type="component" value="Unassembled WGS sequence"/>
</dbReference>
<evidence type="ECO:0000313" key="1">
    <source>
        <dbReference type="EMBL" id="ETN97223.1"/>
    </source>
</evidence>
<protein>
    <submittedName>
        <fullName evidence="1">Uncharacterized protein</fullName>
    </submittedName>
</protein>
<dbReference type="EMBL" id="ASPP01050443">
    <property type="protein sequence ID" value="ETN97223.1"/>
    <property type="molecule type" value="Genomic_DNA"/>
</dbReference>
<sequence length="207" mass="24596">MEDCNERLSKDDETEIWVFLDEVNTSPDIGWFKELICDHRLDGVKISDQIKIIAACNPYRPRKVQTSNITNKNDPLSKWMYRVVPLCETMKEYVWTFGQLSELDEKQYIQAMTKQIKHKFDKNTVVYKKIQEWELVIIEDISASQCFLREHLANEFIVSLRDVSRCLNFFYWLMKQYEPILENDETSPWTGRTLNIALGLSWKNNVQ</sequence>
<evidence type="ECO:0000313" key="2">
    <source>
        <dbReference type="Proteomes" id="UP000023152"/>
    </source>
</evidence>
<proteinExistence type="predicted"/>